<dbReference type="Proteomes" id="UP001187192">
    <property type="component" value="Unassembled WGS sequence"/>
</dbReference>
<dbReference type="InterPro" id="IPR005162">
    <property type="entry name" value="Retrotrans_gag_dom"/>
</dbReference>
<evidence type="ECO:0000313" key="2">
    <source>
        <dbReference type="EMBL" id="GMN48169.1"/>
    </source>
</evidence>
<name>A0AA88A919_FICCA</name>
<dbReference type="AlphaFoldDB" id="A0AA88A919"/>
<gene>
    <name evidence="2" type="ORF">TIFTF001_017340</name>
</gene>
<organism evidence="2 3">
    <name type="scientific">Ficus carica</name>
    <name type="common">Common fig</name>
    <dbReference type="NCBI Taxonomy" id="3494"/>
    <lineage>
        <taxon>Eukaryota</taxon>
        <taxon>Viridiplantae</taxon>
        <taxon>Streptophyta</taxon>
        <taxon>Embryophyta</taxon>
        <taxon>Tracheophyta</taxon>
        <taxon>Spermatophyta</taxon>
        <taxon>Magnoliopsida</taxon>
        <taxon>eudicotyledons</taxon>
        <taxon>Gunneridae</taxon>
        <taxon>Pentapetalae</taxon>
        <taxon>rosids</taxon>
        <taxon>fabids</taxon>
        <taxon>Rosales</taxon>
        <taxon>Moraceae</taxon>
        <taxon>Ficeae</taxon>
        <taxon>Ficus</taxon>
    </lineage>
</organism>
<dbReference type="PANTHER" id="PTHR33223:SF10">
    <property type="entry name" value="AMINOTRANSFERASE-LIKE PLANT MOBILE DOMAIN-CONTAINING PROTEIN"/>
    <property type="match status" value="1"/>
</dbReference>
<keyword evidence="3" id="KW-1185">Reference proteome</keyword>
<dbReference type="PANTHER" id="PTHR33223">
    <property type="entry name" value="CCHC-TYPE DOMAIN-CONTAINING PROTEIN"/>
    <property type="match status" value="1"/>
</dbReference>
<dbReference type="EMBL" id="BTGU01000027">
    <property type="protein sequence ID" value="GMN48169.1"/>
    <property type="molecule type" value="Genomic_DNA"/>
</dbReference>
<accession>A0AA88A919</accession>
<reference evidence="2" key="1">
    <citation type="submission" date="2023-07" db="EMBL/GenBank/DDBJ databases">
        <title>draft genome sequence of fig (Ficus carica).</title>
        <authorList>
            <person name="Takahashi T."/>
            <person name="Nishimura K."/>
        </authorList>
    </citation>
    <scope>NUCLEOTIDE SEQUENCE</scope>
</reference>
<dbReference type="Pfam" id="PF03732">
    <property type="entry name" value="Retrotrans_gag"/>
    <property type="match status" value="1"/>
</dbReference>
<comment type="caution">
    <text evidence="2">The sequence shown here is derived from an EMBL/GenBank/DDBJ whole genome shotgun (WGS) entry which is preliminary data.</text>
</comment>
<evidence type="ECO:0000313" key="3">
    <source>
        <dbReference type="Proteomes" id="UP001187192"/>
    </source>
</evidence>
<feature type="domain" description="Retrotransposon gag" evidence="1">
    <location>
        <begin position="38"/>
        <end position="116"/>
    </location>
</feature>
<proteinExistence type="predicted"/>
<evidence type="ECO:0000259" key="1">
    <source>
        <dbReference type="Pfam" id="PF03732"/>
    </source>
</evidence>
<protein>
    <recommendedName>
        <fullName evidence="1">Retrotransposon gag domain-containing protein</fullName>
    </recommendedName>
</protein>
<sequence length="176" mass="20394">MPHMALYEGKTDPDNHIEIYIGHMNLYGIPKAIQFRAFRTTLAGAAIRLFKRLPANSISCWNDLSKVFQSQFIGVHELPMPTETPVVMHQDPNESLKDWLHRYTTEVASMEDLTEREVLMGALSSMRHDILFREDLNRKSPYSYQEFLKRTKRFINAEETGRLARNEASEVNNPPN</sequence>